<feature type="compositionally biased region" description="Low complexity" evidence="2">
    <location>
        <begin position="711"/>
        <end position="722"/>
    </location>
</feature>
<keyword evidence="1" id="KW-0862">Zinc</keyword>
<dbReference type="Pfam" id="PF01412">
    <property type="entry name" value="ArfGap"/>
    <property type="match status" value="1"/>
</dbReference>
<feature type="compositionally biased region" description="Polar residues" evidence="2">
    <location>
        <begin position="278"/>
        <end position="289"/>
    </location>
</feature>
<feature type="compositionally biased region" description="Basic and acidic residues" evidence="2">
    <location>
        <begin position="885"/>
        <end position="900"/>
    </location>
</feature>
<evidence type="ECO:0000313" key="4">
    <source>
        <dbReference type="EMBL" id="KAG7353876.1"/>
    </source>
</evidence>
<dbReference type="PANTHER" id="PTHR46220">
    <property type="entry name" value="ADP-RIBOSYLATION FACTOR GTPASE-ACTIVATING PROTEIN AGD12"/>
    <property type="match status" value="1"/>
</dbReference>
<evidence type="ECO:0000259" key="3">
    <source>
        <dbReference type="PROSITE" id="PS50115"/>
    </source>
</evidence>
<proteinExistence type="predicted"/>
<dbReference type="AlphaFoldDB" id="A0A9K3PP29"/>
<name>A0A9K3PP29_9STRA</name>
<dbReference type="GO" id="GO:0008270">
    <property type="term" value="F:zinc ion binding"/>
    <property type="evidence" value="ECO:0007669"/>
    <property type="project" value="UniProtKB-KW"/>
</dbReference>
<gene>
    <name evidence="4" type="ORF">IV203_003231</name>
</gene>
<feature type="compositionally biased region" description="Basic and acidic residues" evidence="2">
    <location>
        <begin position="483"/>
        <end position="500"/>
    </location>
</feature>
<keyword evidence="5" id="KW-1185">Reference proteome</keyword>
<reference evidence="4" key="2">
    <citation type="submission" date="2021-04" db="EMBL/GenBank/DDBJ databases">
        <authorList>
            <person name="Podell S."/>
        </authorList>
    </citation>
    <scope>NUCLEOTIDE SEQUENCE</scope>
    <source>
        <strain evidence="4">Hildebrandi</strain>
    </source>
</reference>
<dbReference type="GO" id="GO:0005096">
    <property type="term" value="F:GTPase activator activity"/>
    <property type="evidence" value="ECO:0007669"/>
    <property type="project" value="InterPro"/>
</dbReference>
<feature type="region of interest" description="Disordered" evidence="2">
    <location>
        <begin position="877"/>
        <end position="920"/>
    </location>
</feature>
<reference evidence="4" key="1">
    <citation type="journal article" date="2021" name="Sci. Rep.">
        <title>Diploid genomic architecture of Nitzschia inconspicua, an elite biomass production diatom.</title>
        <authorList>
            <person name="Oliver A."/>
            <person name="Podell S."/>
            <person name="Pinowska A."/>
            <person name="Traller J.C."/>
            <person name="Smith S.R."/>
            <person name="McClure R."/>
            <person name="Beliaev A."/>
            <person name="Bohutskyi P."/>
            <person name="Hill E.A."/>
            <person name="Rabines A."/>
            <person name="Zheng H."/>
            <person name="Allen L.Z."/>
            <person name="Kuo A."/>
            <person name="Grigoriev I.V."/>
            <person name="Allen A.E."/>
            <person name="Hazlebeck D."/>
            <person name="Allen E.E."/>
        </authorList>
    </citation>
    <scope>NUCLEOTIDE SEQUENCE</scope>
    <source>
        <strain evidence="4">Hildebrandi</strain>
    </source>
</reference>
<feature type="compositionally biased region" description="Polar residues" evidence="2">
    <location>
        <begin position="733"/>
        <end position="764"/>
    </location>
</feature>
<accession>A0A9K3PP29</accession>
<dbReference type="EMBL" id="JAGRRH010000016">
    <property type="protein sequence ID" value="KAG7353876.1"/>
    <property type="molecule type" value="Genomic_DNA"/>
</dbReference>
<sequence>MAAAADLSKGGNKTALKKRLALVLKRNCNKVCADCPEKRPTWGSIIKPNADAPVGTESLVALVCFQCAGIHRRLGTHVCFVRSISLDDWSPAEVQAAESSGNDAVNRIYEANLQQATQSSNNPTDRTGLNIKPLAGAHIATRERYIRSKYIELFFYNKNVHDQYLQHIVQKARQQLQQQQQQQQQALASSPMKSPLRKLGLFLSNEKSSLRKVGSKSVTSATYESSGDEKSFASAPVQSTSSKGISVNNKSDSRSMCQQPTTVKKFKKGRRPDLNGSGKVNQYEDSIQSLKFDGSNLGKGSRPRSNSFGAGLSSDSFNASSSSVNLQYTEDKIPIGSGHGGFLEKQAPIHKDPRRAAFHSSRNGFDTPPEELTDDSNHKCSKPKSASRPILMSANPTRTNNLHNSNSRLNLYNHGARNRSRSSSRRRDSSLEKGRRTRSSSLGNPEDTERTGNKSGYRGRRGRSRSLNKDHDIKAGFSKKTRERRESRAKVRSSSRERETNPLTRDICPSTAQSRSKQSKSLEPNDRLHQSSSQLLQLYNDSPLMSPNRSQPDDVPLEHKASLILGDKKRPSKSSKSADLPVLTANGEDLSGMILIFDESSKPLEMDARNRRHRIARNHSTERQKSPKGRRSMSRSTELGKHRSSSRQKREESRSVLCNDGISISPVQKKLAHPPPSSSPSPSRKGDSFDNNNNDNNGNEEGFSPVEQEDQSQSQGRDSSQSLGTQEVRRKTSTLCVSSQDMDQQSFPDQVVSSSHSLQAAKRQSPSRRKFPKRDQTVLSKSSPLTSIEKKMQPSPRKTGESDFQVISSTTYALGGTGSNHSQDNVSFAKPYNKKKGPSTAVGASAAQSSNSATCNKVGSEGTIKDKRRCSRTIMAARTAQRQSRKSDILASLDREENEQSKPSGPLFRKLPPRSKSGDTFFLSTTTTTSKTTTRDAAVVSKKNKLLIRPAAPPRSKSMDLDVKSAPDLDLLGLELGSGHNNDALRKAWETRTNEISHQLAVLDETTRVVNLDDQL</sequence>
<dbReference type="InterPro" id="IPR044518">
    <property type="entry name" value="ARF_GAP_AGD11/12/13"/>
</dbReference>
<dbReference type="InterPro" id="IPR001164">
    <property type="entry name" value="ArfGAP_dom"/>
</dbReference>
<feature type="compositionally biased region" description="Basic and acidic residues" evidence="2">
    <location>
        <begin position="425"/>
        <end position="434"/>
    </location>
</feature>
<feature type="region of interest" description="Disordered" evidence="2">
    <location>
        <begin position="351"/>
        <end position="530"/>
    </location>
</feature>
<feature type="region of interest" description="Disordered" evidence="2">
    <location>
        <begin position="608"/>
        <end position="804"/>
    </location>
</feature>
<feature type="compositionally biased region" description="Polar residues" evidence="2">
    <location>
        <begin position="216"/>
        <end position="225"/>
    </location>
</feature>
<evidence type="ECO:0000256" key="2">
    <source>
        <dbReference type="SAM" id="MobiDB-lite"/>
    </source>
</evidence>
<dbReference type="Proteomes" id="UP000693970">
    <property type="component" value="Unassembled WGS sequence"/>
</dbReference>
<feature type="compositionally biased region" description="Low complexity" evidence="2">
    <location>
        <begin position="397"/>
        <end position="414"/>
    </location>
</feature>
<evidence type="ECO:0000313" key="5">
    <source>
        <dbReference type="Proteomes" id="UP000693970"/>
    </source>
</evidence>
<keyword evidence="1" id="KW-0479">Metal-binding</keyword>
<feature type="compositionally biased region" description="Polar residues" evidence="2">
    <location>
        <begin position="846"/>
        <end position="857"/>
    </location>
</feature>
<dbReference type="CDD" id="cd08204">
    <property type="entry name" value="ArfGap"/>
    <property type="match status" value="1"/>
</dbReference>
<feature type="compositionally biased region" description="Polar residues" evidence="2">
    <location>
        <begin position="236"/>
        <end position="262"/>
    </location>
</feature>
<comment type="caution">
    <text evidence="4">The sequence shown here is derived from an EMBL/GenBank/DDBJ whole genome shotgun (WGS) entry which is preliminary data.</text>
</comment>
<dbReference type="GO" id="GO:0005543">
    <property type="term" value="F:phospholipid binding"/>
    <property type="evidence" value="ECO:0007669"/>
    <property type="project" value="InterPro"/>
</dbReference>
<feature type="region of interest" description="Disordered" evidence="2">
    <location>
        <begin position="838"/>
        <end position="860"/>
    </location>
</feature>
<organism evidence="4 5">
    <name type="scientific">Nitzschia inconspicua</name>
    <dbReference type="NCBI Taxonomy" id="303405"/>
    <lineage>
        <taxon>Eukaryota</taxon>
        <taxon>Sar</taxon>
        <taxon>Stramenopiles</taxon>
        <taxon>Ochrophyta</taxon>
        <taxon>Bacillariophyta</taxon>
        <taxon>Bacillariophyceae</taxon>
        <taxon>Bacillariophycidae</taxon>
        <taxon>Bacillariales</taxon>
        <taxon>Bacillariaceae</taxon>
        <taxon>Nitzschia</taxon>
    </lineage>
</organism>
<evidence type="ECO:0000256" key="1">
    <source>
        <dbReference type="PROSITE-ProRule" id="PRU00288"/>
    </source>
</evidence>
<feature type="compositionally biased region" description="Polar residues" evidence="2">
    <location>
        <begin position="777"/>
        <end position="786"/>
    </location>
</feature>
<dbReference type="PROSITE" id="PS50115">
    <property type="entry name" value="ARFGAP"/>
    <property type="match status" value="1"/>
</dbReference>
<feature type="compositionally biased region" description="Low complexity" evidence="2">
    <location>
        <begin position="690"/>
        <end position="702"/>
    </location>
</feature>
<dbReference type="PANTHER" id="PTHR46220:SF1">
    <property type="entry name" value="ADP-RIBOSYLATION FACTOR GTPASE-ACTIVATING PROTEIN AGD12"/>
    <property type="match status" value="1"/>
</dbReference>
<feature type="domain" description="Arf-GAP" evidence="3">
    <location>
        <begin position="17"/>
        <end position="163"/>
    </location>
</feature>
<feature type="compositionally biased region" description="Basic residues" evidence="2">
    <location>
        <begin position="457"/>
        <end position="466"/>
    </location>
</feature>
<keyword evidence="1" id="KW-0863">Zinc-finger</keyword>
<feature type="region of interest" description="Disordered" evidence="2">
    <location>
        <begin position="213"/>
        <end position="320"/>
    </location>
</feature>
<feature type="compositionally biased region" description="Polar residues" evidence="2">
    <location>
        <begin position="510"/>
        <end position="522"/>
    </location>
</feature>
<dbReference type="SMART" id="SM00105">
    <property type="entry name" value="ArfGap"/>
    <property type="match status" value="1"/>
</dbReference>
<dbReference type="OrthoDB" id="10266696at2759"/>
<protein>
    <submittedName>
        <fullName evidence="4">GTPase activating protein</fullName>
    </submittedName>
</protein>